<evidence type="ECO:0000313" key="9">
    <source>
        <dbReference type="Proteomes" id="UP001597040"/>
    </source>
</evidence>
<comment type="cofactor">
    <cofactor evidence="1">
        <name>Mn(2+)</name>
        <dbReference type="ChEBI" id="CHEBI:29035"/>
    </cofactor>
</comment>
<keyword evidence="4" id="KW-0479">Metal-binding</keyword>
<keyword evidence="6" id="KW-0464">Manganese</keyword>
<dbReference type="NCBIfam" id="NF006771">
    <property type="entry name" value="PRK09290.1-5"/>
    <property type="match status" value="1"/>
</dbReference>
<dbReference type="CDD" id="cd03884">
    <property type="entry name" value="M20_bAS"/>
    <property type="match status" value="1"/>
</dbReference>
<proteinExistence type="inferred from homology"/>
<accession>A0ABW3LLR7</accession>
<reference evidence="9" key="1">
    <citation type="journal article" date="2019" name="Int. J. Syst. Evol. Microbiol.">
        <title>The Global Catalogue of Microorganisms (GCM) 10K type strain sequencing project: providing services to taxonomists for standard genome sequencing and annotation.</title>
        <authorList>
            <consortium name="The Broad Institute Genomics Platform"/>
            <consortium name="The Broad Institute Genome Sequencing Center for Infectious Disease"/>
            <person name="Wu L."/>
            <person name="Ma J."/>
        </authorList>
    </citation>
    <scope>NUCLEOTIDE SEQUENCE [LARGE SCALE GENOMIC DNA]</scope>
    <source>
        <strain evidence="9">CCUG 56754</strain>
    </source>
</reference>
<evidence type="ECO:0000313" key="8">
    <source>
        <dbReference type="EMBL" id="MFD1039330.1"/>
    </source>
</evidence>
<organism evidence="8 9">
    <name type="scientific">Virgibacillus byunsanensis</name>
    <dbReference type="NCBI Taxonomy" id="570945"/>
    <lineage>
        <taxon>Bacteria</taxon>
        <taxon>Bacillati</taxon>
        <taxon>Bacillota</taxon>
        <taxon>Bacilli</taxon>
        <taxon>Bacillales</taxon>
        <taxon>Bacillaceae</taxon>
        <taxon>Virgibacillus</taxon>
    </lineage>
</organism>
<protein>
    <submittedName>
        <fullName evidence="8">M20 family metallo-hydrolase</fullName>
    </submittedName>
</protein>
<comment type="subunit">
    <text evidence="3">Homodimer.</text>
</comment>
<dbReference type="PANTHER" id="PTHR32494">
    <property type="entry name" value="ALLANTOATE DEIMINASE-RELATED"/>
    <property type="match status" value="1"/>
</dbReference>
<dbReference type="SUPFAM" id="SSF53187">
    <property type="entry name" value="Zn-dependent exopeptidases"/>
    <property type="match status" value="1"/>
</dbReference>
<keyword evidence="9" id="KW-1185">Reference proteome</keyword>
<dbReference type="Pfam" id="PF07687">
    <property type="entry name" value="M20_dimer"/>
    <property type="match status" value="1"/>
</dbReference>
<dbReference type="NCBIfam" id="TIGR01879">
    <property type="entry name" value="hydantase"/>
    <property type="match status" value="1"/>
</dbReference>
<sequence length="413" mass="45571">MNQLGLWIKEKLCELNLTESMNTPEGFTRLGYTNEEFAAHRHFINIARELGLTTYQDKAGNQWAVWTVDTKAPTIAMGSHLDTVHNGGGYDGVVGVLCALASIKLLKEKHFKPKKNIAVICFISEESARFGISTIGSKAIVGTLEKQKLADITDNEGITIKKAVEDMGLKWEQIDQAELQKSELDQFLELHIEQGKQLQENNTAIGIVKGIACPIRLLVKVSGVANHTGTTPMNQRSDAFVAAAPLVSYINDEALKVNDTETSQLVATVSTFKLMPNAMSIIPGEVELGIDIRSVDDELKRAFANRIKKYCLEIERKHNVSISITTLVDNQSVLLDNALNDKLINICNELGVKTRVMDSGAGHDVMNMARKWPVGLIFIPCKDGISHQPDEYATIDNLINGTIVLEKYLQLEA</sequence>
<dbReference type="RefSeq" id="WP_390362991.1">
    <property type="nucleotide sequence ID" value="NZ_JBHTKJ010000035.1"/>
</dbReference>
<dbReference type="InterPro" id="IPR010158">
    <property type="entry name" value="Amidase_Cbmase"/>
</dbReference>
<dbReference type="Gene3D" id="3.30.70.360">
    <property type="match status" value="1"/>
</dbReference>
<evidence type="ECO:0000256" key="4">
    <source>
        <dbReference type="ARBA" id="ARBA00022723"/>
    </source>
</evidence>
<dbReference type="InterPro" id="IPR002933">
    <property type="entry name" value="Peptidase_M20"/>
</dbReference>
<dbReference type="Gene3D" id="3.40.630.10">
    <property type="entry name" value="Zn peptidases"/>
    <property type="match status" value="1"/>
</dbReference>
<evidence type="ECO:0000256" key="1">
    <source>
        <dbReference type="ARBA" id="ARBA00001936"/>
    </source>
</evidence>
<dbReference type="Pfam" id="PF01546">
    <property type="entry name" value="Peptidase_M20"/>
    <property type="match status" value="1"/>
</dbReference>
<name>A0ABW3LLR7_9BACI</name>
<evidence type="ECO:0000256" key="6">
    <source>
        <dbReference type="ARBA" id="ARBA00023211"/>
    </source>
</evidence>
<evidence type="ECO:0000256" key="5">
    <source>
        <dbReference type="ARBA" id="ARBA00022801"/>
    </source>
</evidence>
<dbReference type="PANTHER" id="PTHR32494:SF19">
    <property type="entry name" value="ALLANTOATE DEIMINASE-RELATED"/>
    <property type="match status" value="1"/>
</dbReference>
<dbReference type="EMBL" id="JBHTKJ010000035">
    <property type="protein sequence ID" value="MFD1039330.1"/>
    <property type="molecule type" value="Genomic_DNA"/>
</dbReference>
<comment type="caution">
    <text evidence="8">The sequence shown here is derived from an EMBL/GenBank/DDBJ whole genome shotgun (WGS) entry which is preliminary data.</text>
</comment>
<dbReference type="Proteomes" id="UP001597040">
    <property type="component" value="Unassembled WGS sequence"/>
</dbReference>
<dbReference type="PIRSF" id="PIRSF001235">
    <property type="entry name" value="Amidase_carbamoylase"/>
    <property type="match status" value="1"/>
</dbReference>
<comment type="similarity">
    <text evidence="2">Belongs to the peptidase M20 family.</text>
</comment>
<dbReference type="SUPFAM" id="SSF55031">
    <property type="entry name" value="Bacterial exopeptidase dimerisation domain"/>
    <property type="match status" value="1"/>
</dbReference>
<evidence type="ECO:0000259" key="7">
    <source>
        <dbReference type="Pfam" id="PF07687"/>
    </source>
</evidence>
<keyword evidence="5" id="KW-0378">Hydrolase</keyword>
<evidence type="ECO:0000256" key="3">
    <source>
        <dbReference type="ARBA" id="ARBA00011738"/>
    </source>
</evidence>
<gene>
    <name evidence="8" type="ORF">ACFQ3N_13135</name>
</gene>
<feature type="domain" description="Peptidase M20 dimerisation" evidence="7">
    <location>
        <begin position="219"/>
        <end position="314"/>
    </location>
</feature>
<evidence type="ECO:0000256" key="2">
    <source>
        <dbReference type="ARBA" id="ARBA00006153"/>
    </source>
</evidence>
<dbReference type="InterPro" id="IPR011650">
    <property type="entry name" value="Peptidase_M20_dimer"/>
</dbReference>
<dbReference type="InterPro" id="IPR036264">
    <property type="entry name" value="Bact_exopeptidase_dim_dom"/>
</dbReference>